<gene>
    <name evidence="1" type="ORF">AVEN_266932_1</name>
</gene>
<evidence type="ECO:0000313" key="1">
    <source>
        <dbReference type="EMBL" id="GBM15050.1"/>
    </source>
</evidence>
<evidence type="ECO:0000313" key="2">
    <source>
        <dbReference type="Proteomes" id="UP000499080"/>
    </source>
</evidence>
<dbReference type="Proteomes" id="UP000499080">
    <property type="component" value="Unassembled WGS sequence"/>
</dbReference>
<dbReference type="AlphaFoldDB" id="A0A4Y2DE72"/>
<keyword evidence="2" id="KW-1185">Reference proteome</keyword>
<dbReference type="EMBL" id="BGPR01000353">
    <property type="protein sequence ID" value="GBM15050.1"/>
    <property type="molecule type" value="Genomic_DNA"/>
</dbReference>
<accession>A0A4Y2DE72</accession>
<reference evidence="1 2" key="1">
    <citation type="journal article" date="2019" name="Sci. Rep.">
        <title>Orb-weaving spider Araneus ventricosus genome elucidates the spidroin gene catalogue.</title>
        <authorList>
            <person name="Kono N."/>
            <person name="Nakamura H."/>
            <person name="Ohtoshi R."/>
            <person name="Moran D.A.P."/>
            <person name="Shinohara A."/>
            <person name="Yoshida Y."/>
            <person name="Fujiwara M."/>
            <person name="Mori M."/>
            <person name="Tomita M."/>
            <person name="Arakawa K."/>
        </authorList>
    </citation>
    <scope>NUCLEOTIDE SEQUENCE [LARGE SCALE GENOMIC DNA]</scope>
</reference>
<proteinExistence type="predicted"/>
<name>A0A4Y2DE72_ARAVE</name>
<comment type="caution">
    <text evidence="1">The sequence shown here is derived from an EMBL/GenBank/DDBJ whole genome shotgun (WGS) entry which is preliminary data.</text>
</comment>
<protein>
    <submittedName>
        <fullName evidence="1">Uncharacterized protein</fullName>
    </submittedName>
</protein>
<organism evidence="1 2">
    <name type="scientific">Araneus ventricosus</name>
    <name type="common">Orbweaver spider</name>
    <name type="synonym">Epeira ventricosa</name>
    <dbReference type="NCBI Taxonomy" id="182803"/>
    <lineage>
        <taxon>Eukaryota</taxon>
        <taxon>Metazoa</taxon>
        <taxon>Ecdysozoa</taxon>
        <taxon>Arthropoda</taxon>
        <taxon>Chelicerata</taxon>
        <taxon>Arachnida</taxon>
        <taxon>Araneae</taxon>
        <taxon>Araneomorphae</taxon>
        <taxon>Entelegynae</taxon>
        <taxon>Araneoidea</taxon>
        <taxon>Araneidae</taxon>
        <taxon>Araneus</taxon>
    </lineage>
</organism>
<sequence>MEVGRYRMRFPLMVMRPMIRSPMAVWDICAHARKYTLLARKCTEDCQGVNINSSLECPILVQCDEHQVFRIGFLIQSSAEKNRVVLKLPKLGRRFFDGIGYRTKDSPAPTPRPYHKVTAAGQFRCRPHHLAAAQNNEVRPKITFDLLQNGALINSTKLNSRVKDRRFHRTSSAYTGLLNVKSFRANSLPLVWHGCLEKGILDQASSDQD</sequence>